<evidence type="ECO:0000256" key="5">
    <source>
        <dbReference type="ARBA" id="ARBA00022840"/>
    </source>
</evidence>
<evidence type="ECO:0000256" key="1">
    <source>
        <dbReference type="ARBA" id="ARBA00022527"/>
    </source>
</evidence>
<dbReference type="PROSITE" id="PS00108">
    <property type="entry name" value="PROTEIN_KINASE_ST"/>
    <property type="match status" value="1"/>
</dbReference>
<comment type="similarity">
    <text evidence="6">Belongs to the protein kinase superfamily. STE Ser/Thr protein kinase family. MAP kinase kinase subfamily.</text>
</comment>
<evidence type="ECO:0000256" key="7">
    <source>
        <dbReference type="ARBA" id="ARBA00038999"/>
    </source>
</evidence>
<dbReference type="SUPFAM" id="SSF56112">
    <property type="entry name" value="Protein kinase-like (PK-like)"/>
    <property type="match status" value="1"/>
</dbReference>
<evidence type="ECO:0000256" key="3">
    <source>
        <dbReference type="ARBA" id="ARBA00022741"/>
    </source>
</evidence>
<dbReference type="InterPro" id="IPR000719">
    <property type="entry name" value="Prot_kinase_dom"/>
</dbReference>
<reference evidence="13" key="1">
    <citation type="submission" date="2016-11" db="UniProtKB">
        <authorList>
            <consortium name="WormBaseParasite"/>
        </authorList>
    </citation>
    <scope>IDENTIFICATION</scope>
</reference>
<evidence type="ECO:0000256" key="6">
    <source>
        <dbReference type="ARBA" id="ARBA00038035"/>
    </source>
</evidence>
<evidence type="ECO:0000313" key="13">
    <source>
        <dbReference type="WBParaSite" id="L893_g81.t1"/>
    </source>
</evidence>
<evidence type="ECO:0000256" key="8">
    <source>
        <dbReference type="PROSITE-ProRule" id="PRU10141"/>
    </source>
</evidence>
<dbReference type="SMART" id="SM00220">
    <property type="entry name" value="S_TKc"/>
    <property type="match status" value="1"/>
</dbReference>
<dbReference type="PROSITE" id="PS50011">
    <property type="entry name" value="PROTEIN_KINASE_DOM"/>
    <property type="match status" value="1"/>
</dbReference>
<dbReference type="AlphaFoldDB" id="A0A1I8AQR6"/>
<protein>
    <recommendedName>
        <fullName evidence="7">mitogen-activated protein kinase kinase</fullName>
        <ecNumber evidence="7">2.7.12.2</ecNumber>
    </recommendedName>
</protein>
<sequence>MAQRHHGIRFPMPGMPRGVRHPPPPTRLVHRPAAPQPVKRKEYDDEQMVPDGAKDVQNISHLQFVRMFVSGRLVFPAEYKDPAKEFSFGYEDLSDLGFIGQGNFGRVTKMKHVQSGKPMAVKRVRIITEQGEEGESLSLKRLRNEVETIKNASDCPEIVRLYGVTYHEGDCLLCMEFMDISLDKLYKTVHTVMQRRFDETIIGFIVVSILRALNHLKSCQQIIHRDVKPSNILLNRRGQIKLCDFGISGYLVDSIARTKEVGCRPYMAPERLMASTSYDVRSDVWSLGITLIEIATGQFPYQDIYELSIFKQLEVIVLGDPPFLRNNDIYAQSTVNFVNQCVVKDVKLRPDYTILMGTDFYQRYANEHDSGNYVRSYVENVLLYCQP</sequence>
<organism evidence="12 13">
    <name type="scientific">Steinernema glaseri</name>
    <dbReference type="NCBI Taxonomy" id="37863"/>
    <lineage>
        <taxon>Eukaryota</taxon>
        <taxon>Metazoa</taxon>
        <taxon>Ecdysozoa</taxon>
        <taxon>Nematoda</taxon>
        <taxon>Chromadorea</taxon>
        <taxon>Rhabditida</taxon>
        <taxon>Tylenchina</taxon>
        <taxon>Panagrolaimomorpha</taxon>
        <taxon>Strongyloidoidea</taxon>
        <taxon>Steinernematidae</taxon>
        <taxon>Steinernema</taxon>
    </lineage>
</organism>
<dbReference type="GO" id="GO:0004674">
    <property type="term" value="F:protein serine/threonine kinase activity"/>
    <property type="evidence" value="ECO:0007669"/>
    <property type="project" value="UniProtKB-KW"/>
</dbReference>
<dbReference type="Pfam" id="PF00069">
    <property type="entry name" value="Pkinase"/>
    <property type="match status" value="1"/>
</dbReference>
<keyword evidence="4" id="KW-0418">Kinase</keyword>
<dbReference type="Gene3D" id="3.30.200.20">
    <property type="entry name" value="Phosphorylase Kinase, domain 1"/>
    <property type="match status" value="1"/>
</dbReference>
<dbReference type="GO" id="GO:0005524">
    <property type="term" value="F:ATP binding"/>
    <property type="evidence" value="ECO:0007669"/>
    <property type="project" value="UniProtKB-UniRule"/>
</dbReference>
<feature type="binding site" evidence="8">
    <location>
        <position position="122"/>
    </location>
    <ligand>
        <name>ATP</name>
        <dbReference type="ChEBI" id="CHEBI:30616"/>
    </ligand>
</feature>
<dbReference type="InterPro" id="IPR011009">
    <property type="entry name" value="Kinase-like_dom_sf"/>
</dbReference>
<evidence type="ECO:0000313" key="12">
    <source>
        <dbReference type="Proteomes" id="UP000095287"/>
    </source>
</evidence>
<dbReference type="InterPro" id="IPR008271">
    <property type="entry name" value="Ser/Thr_kinase_AS"/>
</dbReference>
<feature type="region of interest" description="Disordered" evidence="10">
    <location>
        <begin position="1"/>
        <end position="46"/>
    </location>
</feature>
<proteinExistence type="inferred from homology"/>
<evidence type="ECO:0000256" key="10">
    <source>
        <dbReference type="SAM" id="MobiDB-lite"/>
    </source>
</evidence>
<keyword evidence="2" id="KW-0808">Transferase</keyword>
<evidence type="ECO:0000259" key="11">
    <source>
        <dbReference type="PROSITE" id="PS50011"/>
    </source>
</evidence>
<keyword evidence="5 8" id="KW-0067">ATP-binding</keyword>
<dbReference type="PANTHER" id="PTHR48013:SF28">
    <property type="entry name" value="DUAL SPECIFICITY MITOGEN-ACTIVATED PROTEIN KINASE KINASE SEK-1"/>
    <property type="match status" value="1"/>
</dbReference>
<dbReference type="GO" id="GO:0051403">
    <property type="term" value="P:stress-activated MAPK cascade"/>
    <property type="evidence" value="ECO:0007669"/>
    <property type="project" value="TreeGrafter"/>
</dbReference>
<dbReference type="EC" id="2.7.12.2" evidence="7"/>
<dbReference type="GO" id="GO:0004708">
    <property type="term" value="F:MAP kinase kinase activity"/>
    <property type="evidence" value="ECO:0007669"/>
    <property type="project" value="UniProtKB-EC"/>
</dbReference>
<keyword evidence="1 9" id="KW-0723">Serine/threonine-protein kinase</keyword>
<evidence type="ECO:0000256" key="2">
    <source>
        <dbReference type="ARBA" id="ARBA00022679"/>
    </source>
</evidence>
<dbReference type="Proteomes" id="UP000095287">
    <property type="component" value="Unplaced"/>
</dbReference>
<keyword evidence="3 8" id="KW-0547">Nucleotide-binding</keyword>
<evidence type="ECO:0000256" key="4">
    <source>
        <dbReference type="ARBA" id="ARBA00022777"/>
    </source>
</evidence>
<dbReference type="InterPro" id="IPR017441">
    <property type="entry name" value="Protein_kinase_ATP_BS"/>
</dbReference>
<dbReference type="PROSITE" id="PS00107">
    <property type="entry name" value="PROTEIN_KINASE_ATP"/>
    <property type="match status" value="1"/>
</dbReference>
<dbReference type="PANTHER" id="PTHR48013">
    <property type="entry name" value="DUAL SPECIFICITY MITOGEN-ACTIVATED PROTEIN KINASE KINASE 5-RELATED"/>
    <property type="match status" value="1"/>
</dbReference>
<feature type="domain" description="Protein kinase" evidence="11">
    <location>
        <begin position="93"/>
        <end position="361"/>
    </location>
</feature>
<dbReference type="FunFam" id="3.30.200.20:FF:000040">
    <property type="entry name" value="Dual specificity mitogen-activated protein kinase kinase"/>
    <property type="match status" value="1"/>
</dbReference>
<dbReference type="WBParaSite" id="L893_g81.t1">
    <property type="protein sequence ID" value="L893_g81.t1"/>
    <property type="gene ID" value="L893_g81"/>
</dbReference>
<evidence type="ECO:0000256" key="9">
    <source>
        <dbReference type="RuleBase" id="RU000304"/>
    </source>
</evidence>
<keyword evidence="12" id="KW-1185">Reference proteome</keyword>
<dbReference type="Gene3D" id="1.10.510.10">
    <property type="entry name" value="Transferase(Phosphotransferase) domain 1"/>
    <property type="match status" value="1"/>
</dbReference>
<name>A0A1I8AQR6_9BILA</name>
<accession>A0A1I8AQR6</accession>